<organism evidence="2 3">
    <name type="scientific">Lachancea mirantina</name>
    <dbReference type="NCBI Taxonomy" id="1230905"/>
    <lineage>
        <taxon>Eukaryota</taxon>
        <taxon>Fungi</taxon>
        <taxon>Dikarya</taxon>
        <taxon>Ascomycota</taxon>
        <taxon>Saccharomycotina</taxon>
        <taxon>Saccharomycetes</taxon>
        <taxon>Saccharomycetales</taxon>
        <taxon>Saccharomycetaceae</taxon>
        <taxon>Lachancea</taxon>
    </lineage>
</organism>
<dbReference type="OrthoDB" id="2391627at2759"/>
<evidence type="ECO:0000313" key="2">
    <source>
        <dbReference type="EMBL" id="SCU97707.1"/>
    </source>
</evidence>
<evidence type="ECO:0000313" key="3">
    <source>
        <dbReference type="Proteomes" id="UP000191024"/>
    </source>
</evidence>
<dbReference type="PANTHER" id="PTHR28254:SF1">
    <property type="entry name" value="CYTOCHROME B-C1 COMPLEX SUBUNIT 10, MITOCHONDRIAL"/>
    <property type="match status" value="1"/>
</dbReference>
<gene>
    <name evidence="2" type="ORF">LAMI_0F11056G</name>
</gene>
<keyword evidence="1" id="KW-1133">Transmembrane helix</keyword>
<feature type="transmembrane region" description="Helical" evidence="1">
    <location>
        <begin position="20"/>
        <end position="43"/>
    </location>
</feature>
<keyword evidence="3" id="KW-1185">Reference proteome</keyword>
<protein>
    <submittedName>
        <fullName evidence="2">LAMI_0F11056g1_1</fullName>
    </submittedName>
</protein>
<dbReference type="Pfam" id="PF09796">
    <property type="entry name" value="QCR10"/>
    <property type="match status" value="1"/>
</dbReference>
<keyword evidence="1" id="KW-0472">Membrane</keyword>
<name>A0A1G4K263_9SACH</name>
<dbReference type="InterPro" id="IPR019182">
    <property type="entry name" value="Cytochrome_b-c1_su10_fun"/>
</dbReference>
<sequence length="79" mass="8846">MVSYVSRLTAKTAPYYGKLSLAALLSYTPNLALWGGASMFAVFQFTDGWPKFQDTFYKKIPIFGSHWVKEVDPEDSSTA</sequence>
<dbReference type="GO" id="GO:0006122">
    <property type="term" value="P:mitochondrial electron transport, ubiquinol to cytochrome c"/>
    <property type="evidence" value="ECO:0007669"/>
    <property type="project" value="InterPro"/>
</dbReference>
<reference evidence="3" key="1">
    <citation type="submission" date="2016-03" db="EMBL/GenBank/DDBJ databases">
        <authorList>
            <person name="Devillers H."/>
        </authorList>
    </citation>
    <scope>NUCLEOTIDE SEQUENCE [LARGE SCALE GENOMIC DNA]</scope>
</reference>
<keyword evidence="1" id="KW-0812">Transmembrane</keyword>
<dbReference type="EMBL" id="LT598467">
    <property type="protein sequence ID" value="SCU97707.1"/>
    <property type="molecule type" value="Genomic_DNA"/>
</dbReference>
<proteinExistence type="predicted"/>
<evidence type="ECO:0000256" key="1">
    <source>
        <dbReference type="SAM" id="Phobius"/>
    </source>
</evidence>
<dbReference type="PANTHER" id="PTHR28254">
    <property type="entry name" value="CYTOCHROME B-C1 COMPLEX SUBUNIT 10"/>
    <property type="match status" value="1"/>
</dbReference>
<accession>A0A1G4K263</accession>
<dbReference type="Proteomes" id="UP000191024">
    <property type="component" value="Chromosome F"/>
</dbReference>
<dbReference type="STRING" id="1230905.A0A1G4K263"/>
<dbReference type="AlphaFoldDB" id="A0A1G4K263"/>
<dbReference type="GO" id="GO:0005739">
    <property type="term" value="C:mitochondrion"/>
    <property type="evidence" value="ECO:0007669"/>
    <property type="project" value="GOC"/>
</dbReference>